<evidence type="ECO:0000313" key="3">
    <source>
        <dbReference type="Proteomes" id="UP001500748"/>
    </source>
</evidence>
<gene>
    <name evidence="2" type="ORF">GCM10022423_41590</name>
</gene>
<dbReference type="SUPFAM" id="SSF55729">
    <property type="entry name" value="Acyl-CoA N-acyltransferases (Nat)"/>
    <property type="match status" value="1"/>
</dbReference>
<dbReference type="PROSITE" id="PS51729">
    <property type="entry name" value="GNAT_YJDJ"/>
    <property type="match status" value="1"/>
</dbReference>
<dbReference type="InterPro" id="IPR016181">
    <property type="entry name" value="Acyl_CoA_acyltransferase"/>
</dbReference>
<reference evidence="3" key="1">
    <citation type="journal article" date="2019" name="Int. J. Syst. Evol. Microbiol.">
        <title>The Global Catalogue of Microorganisms (GCM) 10K type strain sequencing project: providing services to taxonomists for standard genome sequencing and annotation.</title>
        <authorList>
            <consortium name="The Broad Institute Genomics Platform"/>
            <consortium name="The Broad Institute Genome Sequencing Center for Infectious Disease"/>
            <person name="Wu L."/>
            <person name="Ma J."/>
        </authorList>
    </citation>
    <scope>NUCLEOTIDE SEQUENCE [LARGE SCALE GENOMIC DNA]</scope>
    <source>
        <strain evidence="3">JCM 17337</strain>
    </source>
</reference>
<dbReference type="Proteomes" id="UP001500748">
    <property type="component" value="Unassembled WGS sequence"/>
</dbReference>
<organism evidence="2 3">
    <name type="scientific">Flavobacterium ginsengiterrae</name>
    <dbReference type="NCBI Taxonomy" id="871695"/>
    <lineage>
        <taxon>Bacteria</taxon>
        <taxon>Pseudomonadati</taxon>
        <taxon>Bacteroidota</taxon>
        <taxon>Flavobacteriia</taxon>
        <taxon>Flavobacteriales</taxon>
        <taxon>Flavobacteriaceae</taxon>
        <taxon>Flavobacterium</taxon>
    </lineage>
</organism>
<dbReference type="Gene3D" id="3.40.630.30">
    <property type="match status" value="1"/>
</dbReference>
<evidence type="ECO:0000259" key="1">
    <source>
        <dbReference type="PROSITE" id="PS51729"/>
    </source>
</evidence>
<name>A0ABP7H396_9FLAO</name>
<evidence type="ECO:0000313" key="2">
    <source>
        <dbReference type="EMBL" id="GAA3780915.1"/>
    </source>
</evidence>
<accession>A0ABP7H396</accession>
<protein>
    <recommendedName>
        <fullName evidence="1">N-acetyltransferase domain-containing protein</fullName>
    </recommendedName>
</protein>
<keyword evidence="3" id="KW-1185">Reference proteome</keyword>
<dbReference type="InterPro" id="IPR031165">
    <property type="entry name" value="GNAT_YJDJ"/>
</dbReference>
<dbReference type="Pfam" id="PF14542">
    <property type="entry name" value="Acetyltransf_CG"/>
    <property type="match status" value="1"/>
</dbReference>
<comment type="caution">
    <text evidence="2">The sequence shown here is derived from an EMBL/GenBank/DDBJ whole genome shotgun (WGS) entry which is preliminary data.</text>
</comment>
<dbReference type="EMBL" id="BAABDU010000007">
    <property type="protein sequence ID" value="GAA3780915.1"/>
    <property type="molecule type" value="Genomic_DNA"/>
</dbReference>
<feature type="domain" description="N-acetyltransferase" evidence="1">
    <location>
        <begin position="13"/>
        <end position="98"/>
    </location>
</feature>
<sequence>MTNMEPAETMEIKDNTFARQFETVVPEGLLSVEYSFQEKKIFLTKINTPENFENQPVIDTLLKNIMELSTEKKFRVVPIHPKIATFFKKNPKYKELLPPGIRI</sequence>
<dbReference type="RefSeq" id="WP_345146666.1">
    <property type="nucleotide sequence ID" value="NZ_BAABDU010000007.1"/>
</dbReference>
<proteinExistence type="predicted"/>